<gene>
    <name evidence="2" type="ORF">FD03_GL000743</name>
</gene>
<keyword evidence="3" id="KW-1185">Reference proteome</keyword>
<evidence type="ECO:0000313" key="2">
    <source>
        <dbReference type="EMBL" id="KRK81151.1"/>
    </source>
</evidence>
<dbReference type="GO" id="GO:0003677">
    <property type="term" value="F:DNA binding"/>
    <property type="evidence" value="ECO:0007669"/>
    <property type="project" value="InterPro"/>
</dbReference>
<accession>A0A0R1KC12</accession>
<dbReference type="InterPro" id="IPR037914">
    <property type="entry name" value="SpoVT-AbrB_sf"/>
</dbReference>
<dbReference type="SUPFAM" id="SSF89447">
    <property type="entry name" value="AbrB/MazE/MraZ-like"/>
    <property type="match status" value="1"/>
</dbReference>
<dbReference type="NCBIfam" id="TIGR01439">
    <property type="entry name" value="lp_hng_hel_AbrB"/>
    <property type="match status" value="1"/>
</dbReference>
<dbReference type="STRING" id="1423775.FD03_GL000743"/>
<dbReference type="Gene3D" id="2.10.260.10">
    <property type="match status" value="1"/>
</dbReference>
<dbReference type="Pfam" id="PF04014">
    <property type="entry name" value="MazE_antitoxin"/>
    <property type="match status" value="1"/>
</dbReference>
<dbReference type="eggNOG" id="COG2002">
    <property type="taxonomic scope" value="Bacteria"/>
</dbReference>
<protein>
    <recommendedName>
        <fullName evidence="1">SpoVT-AbrB domain-containing protein</fullName>
    </recommendedName>
</protein>
<dbReference type="AlphaFoldDB" id="A0A0R1KC12"/>
<sequence length="75" mass="8571">MVIPAPFRKALHLNSGDELSVTVNSDNEIVLKKQPTALEWHDLMKDIPTEVVDIDKNGHYDEKKSPDFHDWMVNG</sequence>
<evidence type="ECO:0000313" key="3">
    <source>
        <dbReference type="Proteomes" id="UP000051248"/>
    </source>
</evidence>
<evidence type="ECO:0000259" key="1">
    <source>
        <dbReference type="Pfam" id="PF04014"/>
    </source>
</evidence>
<comment type="caution">
    <text evidence="2">The sequence shown here is derived from an EMBL/GenBank/DDBJ whole genome shotgun (WGS) entry which is preliminary data.</text>
</comment>
<reference evidence="2 3" key="1">
    <citation type="journal article" date="2015" name="Genome Announc.">
        <title>Expanding the biotechnology potential of lactobacilli through comparative genomics of 213 strains and associated genera.</title>
        <authorList>
            <person name="Sun Z."/>
            <person name="Harris H.M."/>
            <person name="McCann A."/>
            <person name="Guo C."/>
            <person name="Argimon S."/>
            <person name="Zhang W."/>
            <person name="Yang X."/>
            <person name="Jeffery I.B."/>
            <person name="Cooney J.C."/>
            <person name="Kagawa T.F."/>
            <person name="Liu W."/>
            <person name="Song Y."/>
            <person name="Salvetti E."/>
            <person name="Wrobel A."/>
            <person name="Rasinkangas P."/>
            <person name="Parkhill J."/>
            <person name="Rea M.C."/>
            <person name="O'Sullivan O."/>
            <person name="Ritari J."/>
            <person name="Douillard F.P."/>
            <person name="Paul Ross R."/>
            <person name="Yang R."/>
            <person name="Briner A.E."/>
            <person name="Felis G.E."/>
            <person name="de Vos W.M."/>
            <person name="Barrangou R."/>
            <person name="Klaenhammer T.R."/>
            <person name="Caufield P.W."/>
            <person name="Cui Y."/>
            <person name="Zhang H."/>
            <person name="O'Toole P.W."/>
        </authorList>
    </citation>
    <scope>NUCLEOTIDE SEQUENCE [LARGE SCALE GENOMIC DNA]</scope>
    <source>
        <strain evidence="2 3">DSM 19682</strain>
    </source>
</reference>
<organism evidence="2 3">
    <name type="scientific">Companilactobacillus nodensis DSM 19682 = JCM 14932 = NBRC 107160</name>
    <dbReference type="NCBI Taxonomy" id="1423775"/>
    <lineage>
        <taxon>Bacteria</taxon>
        <taxon>Bacillati</taxon>
        <taxon>Bacillota</taxon>
        <taxon>Bacilli</taxon>
        <taxon>Lactobacillales</taxon>
        <taxon>Lactobacillaceae</taxon>
        <taxon>Companilactobacillus</taxon>
    </lineage>
</organism>
<dbReference type="InterPro" id="IPR007159">
    <property type="entry name" value="SpoVT-AbrB_dom"/>
</dbReference>
<proteinExistence type="predicted"/>
<dbReference type="Proteomes" id="UP000051248">
    <property type="component" value="Unassembled WGS sequence"/>
</dbReference>
<dbReference type="EMBL" id="AZDZ01000001">
    <property type="protein sequence ID" value="KRK81151.1"/>
    <property type="molecule type" value="Genomic_DNA"/>
</dbReference>
<name>A0A0R1KC12_9LACO</name>
<dbReference type="PATRIC" id="fig|1423775.4.peg.760"/>
<feature type="domain" description="SpoVT-AbrB" evidence="1">
    <location>
        <begin position="1"/>
        <end position="35"/>
    </location>
</feature>